<dbReference type="AlphaFoldDB" id="A0A024U043"/>
<evidence type="ECO:0008006" key="3">
    <source>
        <dbReference type="Google" id="ProtNLM"/>
    </source>
</evidence>
<reference evidence="2" key="1">
    <citation type="submission" date="2013-12" db="EMBL/GenBank/DDBJ databases">
        <title>The Genome Sequence of Aphanomyces invadans NJM9701.</title>
        <authorList>
            <consortium name="The Broad Institute Genomics Platform"/>
            <person name="Russ C."/>
            <person name="Tyler B."/>
            <person name="van West P."/>
            <person name="Dieguez-Uribeondo J."/>
            <person name="Young S.K."/>
            <person name="Zeng Q."/>
            <person name="Gargeya S."/>
            <person name="Fitzgerald M."/>
            <person name="Abouelleil A."/>
            <person name="Alvarado L."/>
            <person name="Chapman S.B."/>
            <person name="Gainer-Dewar J."/>
            <person name="Goldberg J."/>
            <person name="Griggs A."/>
            <person name="Gujja S."/>
            <person name="Hansen M."/>
            <person name="Howarth C."/>
            <person name="Imamovic A."/>
            <person name="Ireland A."/>
            <person name="Larimer J."/>
            <person name="McCowan C."/>
            <person name="Murphy C."/>
            <person name="Pearson M."/>
            <person name="Poon T.W."/>
            <person name="Priest M."/>
            <person name="Roberts A."/>
            <person name="Saif S."/>
            <person name="Shea T."/>
            <person name="Sykes S."/>
            <person name="Wortman J."/>
            <person name="Nusbaum C."/>
            <person name="Birren B."/>
        </authorList>
    </citation>
    <scope>NUCLEOTIDE SEQUENCE [LARGE SCALE GENOMIC DNA]</scope>
    <source>
        <strain evidence="2">NJM9701</strain>
    </source>
</reference>
<feature type="compositionally biased region" description="Low complexity" evidence="1">
    <location>
        <begin position="40"/>
        <end position="59"/>
    </location>
</feature>
<dbReference type="OrthoDB" id="6493944at2759"/>
<feature type="region of interest" description="Disordered" evidence="1">
    <location>
        <begin position="1"/>
        <end position="59"/>
    </location>
</feature>
<sequence length="429" mass="47582">MIANLGLPPKQSPLHRSYSSPDVHFSSLHTTQRRPRFSHRSSTLPLSPPSSSVRDPPVDVFLGGSCNPTTWRRDTAIPRLEEAGISYFNPQVDEWHEGLIALESRAKDTATVVLFVIDNCTRAIVSMNEAAEFMCCGRRVLLVVQDMPLHEDVILEGSRLSSLEIADLNDARACLRHFTKDYPQTTLCASVEEAVDILTSQLQLQLEDRPSSPFSLRSNRLRKRSSVILSQMKRKPDRFLQRSCSSSSIIEYDDGGSSDDDSVPNDTTTVKKVYLGGNITNTNWRATQAIPRLQAAGLPYYSPLGDFHYIPTAHGREERKMDKHMKIKAGLVLMVIPNTCRSIAAMIDTIALVCSGRAVMLVVEPMTEGMIVEDGSAVYGREFKDLMRARLYLEETAARHDICTFDSVADAIDAIVSKASSSAAHARNL</sequence>
<dbReference type="VEuPathDB" id="FungiDB:H310_08252"/>
<accession>A0A024U043</accession>
<dbReference type="eggNOG" id="ENOG502RC5J">
    <property type="taxonomic scope" value="Eukaryota"/>
</dbReference>
<dbReference type="InterPro" id="IPR039470">
    <property type="entry name" value="Nuc_deoxyri_tr2"/>
</dbReference>
<organism evidence="2">
    <name type="scientific">Aphanomyces invadans</name>
    <dbReference type="NCBI Taxonomy" id="157072"/>
    <lineage>
        <taxon>Eukaryota</taxon>
        <taxon>Sar</taxon>
        <taxon>Stramenopiles</taxon>
        <taxon>Oomycota</taxon>
        <taxon>Saprolegniomycetes</taxon>
        <taxon>Saprolegniales</taxon>
        <taxon>Verrucalvaceae</taxon>
        <taxon>Aphanomyces</taxon>
    </lineage>
</organism>
<dbReference type="PANTHER" id="PTHR36300">
    <property type="entry name" value="RAW, ISOFORM A"/>
    <property type="match status" value="1"/>
</dbReference>
<dbReference type="PANTHER" id="PTHR36300:SF1">
    <property type="entry name" value="RAW, ISOFORM A"/>
    <property type="match status" value="1"/>
</dbReference>
<gene>
    <name evidence="2" type="ORF">H310_08252</name>
</gene>
<proteinExistence type="predicted"/>
<dbReference type="EMBL" id="KI913967">
    <property type="protein sequence ID" value="ETV99599.1"/>
    <property type="molecule type" value="Genomic_DNA"/>
</dbReference>
<evidence type="ECO:0000313" key="2">
    <source>
        <dbReference type="EMBL" id="ETV99599.1"/>
    </source>
</evidence>
<dbReference type="GeneID" id="20085302"/>
<dbReference type="Pfam" id="PF15891">
    <property type="entry name" value="Nuc_deoxyri_tr2"/>
    <property type="match status" value="1"/>
</dbReference>
<protein>
    <recommendedName>
        <fullName evidence="3">Nucleoside 2-deoxyribosyltransferase</fullName>
    </recommendedName>
</protein>
<dbReference type="GO" id="GO:0005886">
    <property type="term" value="C:plasma membrane"/>
    <property type="evidence" value="ECO:0007669"/>
    <property type="project" value="TreeGrafter"/>
</dbReference>
<dbReference type="RefSeq" id="XP_008872155.1">
    <property type="nucleotide sequence ID" value="XM_008873933.1"/>
</dbReference>
<name>A0A024U043_9STRA</name>
<dbReference type="STRING" id="157072.A0A024U043"/>
<evidence type="ECO:0000256" key="1">
    <source>
        <dbReference type="SAM" id="MobiDB-lite"/>
    </source>
</evidence>
<dbReference type="Gene3D" id="3.40.50.450">
    <property type="match status" value="2"/>
</dbReference>